<protein>
    <submittedName>
        <fullName evidence="2">Uncharacterized protein</fullName>
    </submittedName>
</protein>
<organism evidence="2 3">
    <name type="scientific">Galbitalea soli</name>
    <dbReference type="NCBI Taxonomy" id="1268042"/>
    <lineage>
        <taxon>Bacteria</taxon>
        <taxon>Bacillati</taxon>
        <taxon>Actinomycetota</taxon>
        <taxon>Actinomycetes</taxon>
        <taxon>Micrococcales</taxon>
        <taxon>Microbacteriaceae</taxon>
        <taxon>Galbitalea</taxon>
    </lineage>
</organism>
<dbReference type="RefSeq" id="WP_163474471.1">
    <property type="nucleotide sequence ID" value="NZ_JAAGWZ010000005.1"/>
</dbReference>
<gene>
    <name evidence="2" type="ORF">G3T37_13685</name>
</gene>
<feature type="transmembrane region" description="Helical" evidence="1">
    <location>
        <begin position="43"/>
        <end position="68"/>
    </location>
</feature>
<proteinExistence type="predicted"/>
<feature type="transmembrane region" description="Helical" evidence="1">
    <location>
        <begin position="12"/>
        <end position="31"/>
    </location>
</feature>
<feature type="transmembrane region" description="Helical" evidence="1">
    <location>
        <begin position="236"/>
        <end position="260"/>
    </location>
</feature>
<comment type="caution">
    <text evidence="2">The sequence shown here is derived from an EMBL/GenBank/DDBJ whole genome shotgun (WGS) entry which is preliminary data.</text>
</comment>
<feature type="transmembrane region" description="Helical" evidence="1">
    <location>
        <begin position="163"/>
        <end position="189"/>
    </location>
</feature>
<name>A0A7C9TT32_9MICO</name>
<reference evidence="2 3" key="1">
    <citation type="journal article" date="2014" name="Int. J. Syst. Evol. Microbiol.">
        <title>Description of Galbitalea soli gen. nov., sp. nov., and Frondihabitans sucicola sp. nov.</title>
        <authorList>
            <person name="Kim S.J."/>
            <person name="Lim J.M."/>
            <person name="Ahn J.H."/>
            <person name="Weon H.Y."/>
            <person name="Hamada M."/>
            <person name="Suzuki K."/>
            <person name="Ahn T.Y."/>
            <person name="Kwon S.W."/>
        </authorList>
    </citation>
    <scope>NUCLEOTIDE SEQUENCE [LARGE SCALE GENOMIC DNA]</scope>
    <source>
        <strain evidence="2 3">NBRC 108727</strain>
    </source>
</reference>
<accession>A0A7C9TT32</accession>
<keyword evidence="1" id="KW-1133">Transmembrane helix</keyword>
<evidence type="ECO:0000256" key="1">
    <source>
        <dbReference type="SAM" id="Phobius"/>
    </source>
</evidence>
<dbReference type="AlphaFoldDB" id="A0A7C9TT32"/>
<sequence>MAKQLRRATRPYQYLLASALVGIPVAAMVGARGSVQFENNASVFALGFSSPALILTPVVLVLLSCLRFDQELSHRYSSTIRIREGARSYLARTLVRAAGAAFVTGFLLVAVSGIVAFWLWPLVGDPGVDFATYFPSDTPVTAAAVAEYSYHQLTYSFLLRYGWPAFVGALAIGTGVGGAAFAVAGVTALLVVRNRILALAAPFLISFLETLVAALAGHPEYGLQYSFFPTGLATQLPLVGLAPMGLFTLATAGAVAILLVRAPTLERLS</sequence>
<evidence type="ECO:0000313" key="2">
    <source>
        <dbReference type="EMBL" id="NEM92401.1"/>
    </source>
</evidence>
<keyword evidence="1" id="KW-0472">Membrane</keyword>
<keyword evidence="3" id="KW-1185">Reference proteome</keyword>
<dbReference type="EMBL" id="JAAGWZ010000005">
    <property type="protein sequence ID" value="NEM92401.1"/>
    <property type="molecule type" value="Genomic_DNA"/>
</dbReference>
<keyword evidence="1" id="KW-0812">Transmembrane</keyword>
<dbReference type="Proteomes" id="UP000479756">
    <property type="component" value="Unassembled WGS sequence"/>
</dbReference>
<evidence type="ECO:0000313" key="3">
    <source>
        <dbReference type="Proteomes" id="UP000479756"/>
    </source>
</evidence>
<feature type="transmembrane region" description="Helical" evidence="1">
    <location>
        <begin position="89"/>
        <end position="120"/>
    </location>
</feature>
<feature type="transmembrane region" description="Helical" evidence="1">
    <location>
        <begin position="196"/>
        <end position="216"/>
    </location>
</feature>